<evidence type="ECO:0000313" key="4">
    <source>
        <dbReference type="Proteomes" id="UP000317893"/>
    </source>
</evidence>
<dbReference type="Proteomes" id="UP000317893">
    <property type="component" value="Unassembled WGS sequence"/>
</dbReference>
<dbReference type="NCBIfam" id="TIGR02611">
    <property type="entry name" value="TIGR02611 family protein"/>
    <property type="match status" value="1"/>
</dbReference>
<evidence type="ECO:0000313" key="3">
    <source>
        <dbReference type="EMBL" id="TQJ10503.1"/>
    </source>
</evidence>
<proteinExistence type="predicted"/>
<keyword evidence="2" id="KW-0812">Transmembrane</keyword>
<comment type="caution">
    <text evidence="3">The sequence shown here is derived from an EMBL/GenBank/DDBJ whole genome shotgun (WGS) entry which is preliminary data.</text>
</comment>
<dbReference type="InterPro" id="IPR013434">
    <property type="entry name" value="CHP02611"/>
</dbReference>
<accession>A0A542E578</accession>
<feature type="region of interest" description="Disordered" evidence="1">
    <location>
        <begin position="1"/>
        <end position="21"/>
    </location>
</feature>
<feature type="transmembrane region" description="Helical" evidence="2">
    <location>
        <begin position="72"/>
        <end position="90"/>
    </location>
</feature>
<sequence length="159" mass="17196">MTGPVDERAARPSRPEDTDDDVVLDAQDDDWAWRRRLRANPVTARAYRIAVAVVGAVVVVGGLIAVPAPGPGWLIVFAGVAIWASEFEWAQRLLRWGKSVLASWTHWMGRQPVWVRGLVGLATLALVLALFWALFAVTGVPGILPDAVEDVLRGVPGLG</sequence>
<dbReference type="AlphaFoldDB" id="A0A542E578"/>
<feature type="compositionally biased region" description="Basic and acidic residues" evidence="1">
    <location>
        <begin position="1"/>
        <end position="16"/>
    </location>
</feature>
<dbReference type="InterPro" id="IPR019099">
    <property type="entry name" value="Uncharacterised_PGPGW_TM"/>
</dbReference>
<keyword evidence="2" id="KW-0472">Membrane</keyword>
<keyword evidence="4" id="KW-1185">Reference proteome</keyword>
<keyword evidence="2" id="KW-1133">Transmembrane helix</keyword>
<dbReference type="OrthoDB" id="3295542at2"/>
<dbReference type="Pfam" id="PF09656">
    <property type="entry name" value="PGPGW"/>
    <property type="match status" value="1"/>
</dbReference>
<evidence type="ECO:0000256" key="1">
    <source>
        <dbReference type="SAM" id="MobiDB-lite"/>
    </source>
</evidence>
<organism evidence="3 4">
    <name type="scientific">Lapillicoccus jejuensis</name>
    <dbReference type="NCBI Taxonomy" id="402171"/>
    <lineage>
        <taxon>Bacteria</taxon>
        <taxon>Bacillati</taxon>
        <taxon>Actinomycetota</taxon>
        <taxon>Actinomycetes</taxon>
        <taxon>Micrococcales</taxon>
        <taxon>Intrasporangiaceae</taxon>
        <taxon>Lapillicoccus</taxon>
    </lineage>
</organism>
<protein>
    <submittedName>
        <fullName evidence="3">Uncharacterized protein (TIGR02611 family)</fullName>
    </submittedName>
</protein>
<dbReference type="RefSeq" id="WP_141849718.1">
    <property type="nucleotide sequence ID" value="NZ_BAAAPR010000012.1"/>
</dbReference>
<reference evidence="3 4" key="1">
    <citation type="submission" date="2019-06" db="EMBL/GenBank/DDBJ databases">
        <title>Sequencing the genomes of 1000 actinobacteria strains.</title>
        <authorList>
            <person name="Klenk H.-P."/>
        </authorList>
    </citation>
    <scope>NUCLEOTIDE SEQUENCE [LARGE SCALE GENOMIC DNA]</scope>
    <source>
        <strain evidence="3 4">DSM 18607</strain>
    </source>
</reference>
<feature type="transmembrane region" description="Helical" evidence="2">
    <location>
        <begin position="113"/>
        <end position="135"/>
    </location>
</feature>
<evidence type="ECO:0000256" key="2">
    <source>
        <dbReference type="SAM" id="Phobius"/>
    </source>
</evidence>
<gene>
    <name evidence="3" type="ORF">FB458_3628</name>
</gene>
<dbReference type="EMBL" id="VFMN01000001">
    <property type="protein sequence ID" value="TQJ10503.1"/>
    <property type="molecule type" value="Genomic_DNA"/>
</dbReference>
<name>A0A542E578_9MICO</name>
<feature type="transmembrane region" description="Helical" evidence="2">
    <location>
        <begin position="46"/>
        <end position="66"/>
    </location>
</feature>